<name>A0A6P8P5P7_GEOSA</name>
<feature type="signal peptide" evidence="8">
    <location>
        <begin position="1"/>
        <end position="17"/>
    </location>
</feature>
<evidence type="ECO:0000256" key="6">
    <source>
        <dbReference type="SAM" id="MobiDB-lite"/>
    </source>
</evidence>
<dbReference type="InterPro" id="IPR050504">
    <property type="entry name" value="IgSF_BTN/MOG"/>
</dbReference>
<evidence type="ECO:0000256" key="1">
    <source>
        <dbReference type="ARBA" id="ARBA00004370"/>
    </source>
</evidence>
<protein>
    <submittedName>
        <fullName evidence="11">CD276 antigen isoform X1</fullName>
    </submittedName>
</protein>
<evidence type="ECO:0000256" key="7">
    <source>
        <dbReference type="SAM" id="Phobius"/>
    </source>
</evidence>
<feature type="domain" description="Ig-like" evidence="9">
    <location>
        <begin position="137"/>
        <end position="228"/>
    </location>
</feature>
<keyword evidence="4 7" id="KW-0472">Membrane</keyword>
<dbReference type="OrthoDB" id="8897154at2759"/>
<feature type="compositionally biased region" description="Basic and acidic residues" evidence="6">
    <location>
        <begin position="298"/>
        <end position="309"/>
    </location>
</feature>
<dbReference type="RefSeq" id="XP_033776200.1">
    <property type="nucleotide sequence ID" value="XM_033920309.1"/>
</dbReference>
<dbReference type="KEGG" id="gsh:117348322"/>
<comment type="subcellular location">
    <subcellularLocation>
        <location evidence="1">Membrane</location>
    </subcellularLocation>
</comment>
<organism evidence="10 11">
    <name type="scientific">Geotrypetes seraphini</name>
    <name type="common">Gaboon caecilian</name>
    <name type="synonym">Caecilia seraphini</name>
    <dbReference type="NCBI Taxonomy" id="260995"/>
    <lineage>
        <taxon>Eukaryota</taxon>
        <taxon>Metazoa</taxon>
        <taxon>Chordata</taxon>
        <taxon>Craniata</taxon>
        <taxon>Vertebrata</taxon>
        <taxon>Euteleostomi</taxon>
        <taxon>Amphibia</taxon>
        <taxon>Gymnophiona</taxon>
        <taxon>Geotrypetes</taxon>
    </lineage>
</organism>
<proteinExistence type="predicted"/>
<dbReference type="InParanoid" id="A0A6P8P5P7"/>
<dbReference type="GO" id="GO:0050852">
    <property type="term" value="P:T cell receptor signaling pathway"/>
    <property type="evidence" value="ECO:0007669"/>
    <property type="project" value="TreeGrafter"/>
</dbReference>
<dbReference type="Pfam" id="PF07686">
    <property type="entry name" value="V-set"/>
    <property type="match status" value="1"/>
</dbReference>
<dbReference type="InterPro" id="IPR007110">
    <property type="entry name" value="Ig-like_dom"/>
</dbReference>
<keyword evidence="5" id="KW-0393">Immunoglobulin domain</keyword>
<dbReference type="SMART" id="SM00407">
    <property type="entry name" value="IGc1"/>
    <property type="match status" value="1"/>
</dbReference>
<dbReference type="Pfam" id="PF22705">
    <property type="entry name" value="C2-set_3"/>
    <property type="match status" value="1"/>
</dbReference>
<keyword evidence="2 7" id="KW-0812">Transmembrane</keyword>
<dbReference type="PANTHER" id="PTHR24100">
    <property type="entry name" value="BUTYROPHILIN"/>
    <property type="match status" value="1"/>
</dbReference>
<dbReference type="CTD" id="80381"/>
<feature type="compositionally biased region" description="Acidic residues" evidence="6">
    <location>
        <begin position="271"/>
        <end position="284"/>
    </location>
</feature>
<feature type="chain" id="PRO_5028219336" evidence="8">
    <location>
        <begin position="18"/>
        <end position="309"/>
    </location>
</feature>
<dbReference type="SMART" id="SM00409">
    <property type="entry name" value="IG"/>
    <property type="match status" value="2"/>
</dbReference>
<dbReference type="InterPro" id="IPR013783">
    <property type="entry name" value="Ig-like_fold"/>
</dbReference>
<dbReference type="Gene3D" id="2.60.40.10">
    <property type="entry name" value="Immunoglobulins"/>
    <property type="match status" value="2"/>
</dbReference>
<feature type="domain" description="Ig-like" evidence="9">
    <location>
        <begin position="32"/>
        <end position="125"/>
    </location>
</feature>
<dbReference type="InterPro" id="IPR036179">
    <property type="entry name" value="Ig-like_dom_sf"/>
</dbReference>
<evidence type="ECO:0000313" key="11">
    <source>
        <dbReference type="RefSeq" id="XP_033776200.1"/>
    </source>
</evidence>
<dbReference type="FunFam" id="2.60.40.10:FF:000438">
    <property type="entry name" value="CD276 antigen"/>
    <property type="match status" value="1"/>
</dbReference>
<dbReference type="FunCoup" id="A0A6P8P5P7">
    <property type="interactions" value="591"/>
</dbReference>
<sequence length="309" mass="34334">MFFRSVIFSLLLFLIGAVEIQVPELPVVAMFGEDASLDCSFTPDANFSLTDLSVIWQLGTQRIVHSFSQGQDQLKDQDSGYVNRTALFYDQLPRGNISLLLRRVQVSDEGSFTCFVQVKDNKKAAVMLQVAAPYSKPNLYLDPNKDLKPGDLVTVTCHTFQGYPEAMVTWYDRRGSNITENVTTSQVADEEGLFEVQSILRVVLEPSSTYSCLVKNPVLQEETHATVTITGQPLAFPAVALWVIVALSVCVLVLLGALAYICRKKIRQTCEEEEDTGTEDQTDGEELKSAATQPLKSSETKEDDREEIC</sequence>
<accession>A0A6P8P5P7</accession>
<dbReference type="GeneID" id="117348322"/>
<feature type="transmembrane region" description="Helical" evidence="7">
    <location>
        <begin position="239"/>
        <end position="261"/>
    </location>
</feature>
<dbReference type="PROSITE" id="PS50835">
    <property type="entry name" value="IG_LIKE"/>
    <property type="match status" value="2"/>
</dbReference>
<evidence type="ECO:0000256" key="3">
    <source>
        <dbReference type="ARBA" id="ARBA00022989"/>
    </source>
</evidence>
<evidence type="ECO:0000313" key="10">
    <source>
        <dbReference type="Proteomes" id="UP000515159"/>
    </source>
</evidence>
<dbReference type="SUPFAM" id="SSF48726">
    <property type="entry name" value="Immunoglobulin"/>
    <property type="match status" value="2"/>
</dbReference>
<dbReference type="FunFam" id="2.60.40.10:FF:000088">
    <property type="entry name" value="Butyrophilin subfamily 1 member A1"/>
    <property type="match status" value="1"/>
</dbReference>
<dbReference type="PANTHER" id="PTHR24100:SF155">
    <property type="entry name" value="CD276 ANTIGEN"/>
    <property type="match status" value="1"/>
</dbReference>
<dbReference type="InterPro" id="IPR003599">
    <property type="entry name" value="Ig_sub"/>
</dbReference>
<evidence type="ECO:0000259" key="9">
    <source>
        <dbReference type="PROSITE" id="PS50835"/>
    </source>
</evidence>
<gene>
    <name evidence="11" type="primary">CD276</name>
</gene>
<dbReference type="Proteomes" id="UP000515159">
    <property type="component" value="Chromosome 14"/>
</dbReference>
<keyword evidence="3 7" id="KW-1133">Transmembrane helix</keyword>
<dbReference type="GO" id="GO:0005102">
    <property type="term" value="F:signaling receptor binding"/>
    <property type="evidence" value="ECO:0007669"/>
    <property type="project" value="TreeGrafter"/>
</dbReference>
<evidence type="ECO:0000256" key="8">
    <source>
        <dbReference type="SAM" id="SignalP"/>
    </source>
</evidence>
<dbReference type="GO" id="GO:0001817">
    <property type="term" value="P:regulation of cytokine production"/>
    <property type="evidence" value="ECO:0007669"/>
    <property type="project" value="TreeGrafter"/>
</dbReference>
<dbReference type="InterPro" id="IPR013106">
    <property type="entry name" value="Ig_V-set"/>
</dbReference>
<dbReference type="InterPro" id="IPR053896">
    <property type="entry name" value="BTN3A2-like_Ig-C"/>
</dbReference>
<evidence type="ECO:0000256" key="5">
    <source>
        <dbReference type="ARBA" id="ARBA00023319"/>
    </source>
</evidence>
<evidence type="ECO:0000256" key="4">
    <source>
        <dbReference type="ARBA" id="ARBA00023136"/>
    </source>
</evidence>
<keyword evidence="10" id="KW-1185">Reference proteome</keyword>
<feature type="region of interest" description="Disordered" evidence="6">
    <location>
        <begin position="271"/>
        <end position="309"/>
    </location>
</feature>
<dbReference type="AlphaFoldDB" id="A0A6P8P5P7"/>
<reference evidence="11" key="1">
    <citation type="submission" date="2025-08" db="UniProtKB">
        <authorList>
            <consortium name="RefSeq"/>
        </authorList>
    </citation>
    <scope>IDENTIFICATION</scope>
</reference>
<keyword evidence="8" id="KW-0732">Signal</keyword>
<dbReference type="InterPro" id="IPR003597">
    <property type="entry name" value="Ig_C1-set"/>
</dbReference>
<dbReference type="GO" id="GO:0009897">
    <property type="term" value="C:external side of plasma membrane"/>
    <property type="evidence" value="ECO:0007669"/>
    <property type="project" value="TreeGrafter"/>
</dbReference>
<evidence type="ECO:0000256" key="2">
    <source>
        <dbReference type="ARBA" id="ARBA00022692"/>
    </source>
</evidence>